<dbReference type="EMBL" id="QKZK01000037">
    <property type="protein sequence ID" value="PZX11733.1"/>
    <property type="molecule type" value="Genomic_DNA"/>
</dbReference>
<dbReference type="Pfam" id="PF07944">
    <property type="entry name" value="Beta-AFase-like_GH127_cat"/>
    <property type="match status" value="1"/>
</dbReference>
<feature type="domain" description="Non-reducing end beta-L-arabinofuranosidase-like GH127 catalytic" evidence="1">
    <location>
        <begin position="52"/>
        <end position="332"/>
    </location>
</feature>
<evidence type="ECO:0000313" key="3">
    <source>
        <dbReference type="Proteomes" id="UP000249239"/>
    </source>
</evidence>
<name>A0A2W7MW11_9BACT</name>
<protein>
    <recommendedName>
        <fullName evidence="1">Non-reducing end beta-L-arabinofuranosidase-like GH127 catalytic domain-containing protein</fullName>
    </recommendedName>
</protein>
<dbReference type="Proteomes" id="UP000249239">
    <property type="component" value="Unassembled WGS sequence"/>
</dbReference>
<dbReference type="InterPro" id="IPR012878">
    <property type="entry name" value="Beta-AFase-like_GH127_cat"/>
</dbReference>
<dbReference type="PANTHER" id="PTHR31151">
    <property type="entry name" value="PROLINE-TRNA LIGASE (DUF1680)"/>
    <property type="match status" value="1"/>
</dbReference>
<evidence type="ECO:0000259" key="1">
    <source>
        <dbReference type="Pfam" id="PF07944"/>
    </source>
</evidence>
<dbReference type="GO" id="GO:0005975">
    <property type="term" value="P:carbohydrate metabolic process"/>
    <property type="evidence" value="ECO:0007669"/>
    <property type="project" value="InterPro"/>
</dbReference>
<gene>
    <name evidence="2" type="ORF">LX69_03057</name>
</gene>
<organism evidence="2 3">
    <name type="scientific">Breznakibacter xylanolyticus</name>
    <dbReference type="NCBI Taxonomy" id="990"/>
    <lineage>
        <taxon>Bacteria</taxon>
        <taxon>Pseudomonadati</taxon>
        <taxon>Bacteroidota</taxon>
        <taxon>Bacteroidia</taxon>
        <taxon>Marinilabiliales</taxon>
        <taxon>Marinilabiliaceae</taxon>
        <taxon>Breznakibacter</taxon>
    </lineage>
</organism>
<accession>A0A2W7MW11</accession>
<reference evidence="2 3" key="1">
    <citation type="submission" date="2018-06" db="EMBL/GenBank/DDBJ databases">
        <title>Genomic Encyclopedia of Archaeal and Bacterial Type Strains, Phase II (KMG-II): from individual species to whole genera.</title>
        <authorList>
            <person name="Goeker M."/>
        </authorList>
    </citation>
    <scope>NUCLEOTIDE SEQUENCE [LARGE SCALE GENOMIC DNA]</scope>
    <source>
        <strain evidence="2 3">DSM 6779</strain>
    </source>
</reference>
<dbReference type="SUPFAM" id="SSF48208">
    <property type="entry name" value="Six-hairpin glycosidases"/>
    <property type="match status" value="1"/>
</dbReference>
<keyword evidence="3" id="KW-1185">Reference proteome</keyword>
<sequence length="358" mass="40474">MSILCWAALQLNVTAQVIYVNNAGGQRSSDSSIFHSLQNPDLQLQRIPIDRVQLLPGLFQQRYQLNKKYMMSLDNDKMLQNFYYEAGISKTGYIMLNKDMNHQDFYWGWESPNNQLRGHFLGHWLSAAAYLIAQTGDMEVKGKADKIVTELAECQRINGGQWAGSIPEKYFDLMAQGQQIWSPQYTIHKTLMGLWDMYLVTGSIQALEVLDRFADWFHAWTGKQIAANNAAAIYGGETSGMLEIWANLYNVAQHPKYLDLMQRYGHPGMFQALLSGQDVLSNDHANAGIPWSHGAARVYEVTGNQYWRDIVHAFWKSAVTDRGHYCTGGKTPANIGFRPINWPILGAKTIKSIAPCTI</sequence>
<comment type="caution">
    <text evidence="2">The sequence shown here is derived from an EMBL/GenBank/DDBJ whole genome shotgun (WGS) entry which is preliminary data.</text>
</comment>
<dbReference type="InterPro" id="IPR008928">
    <property type="entry name" value="6-hairpin_glycosidase_sf"/>
</dbReference>
<dbReference type="PANTHER" id="PTHR31151:SF0">
    <property type="entry name" value="PROLINE-TRNA LIGASE (DUF1680)"/>
    <property type="match status" value="1"/>
</dbReference>
<evidence type="ECO:0000313" key="2">
    <source>
        <dbReference type="EMBL" id="PZX11733.1"/>
    </source>
</evidence>
<dbReference type="AlphaFoldDB" id="A0A2W7MW11"/>
<proteinExistence type="predicted"/>